<dbReference type="SUPFAM" id="SSF46689">
    <property type="entry name" value="Homeodomain-like"/>
    <property type="match status" value="1"/>
</dbReference>
<dbReference type="PROSITE" id="PS51293">
    <property type="entry name" value="SANT"/>
    <property type="match status" value="1"/>
</dbReference>
<dbReference type="CDD" id="cd00167">
    <property type="entry name" value="SANT"/>
    <property type="match status" value="1"/>
</dbReference>
<dbReference type="PANTHER" id="PTHR44191:SF21">
    <property type="entry name" value="TRANSCRIPTION FACTOR SRM1"/>
    <property type="match status" value="1"/>
</dbReference>
<keyword evidence="4" id="KW-0804">Transcription</keyword>
<evidence type="ECO:0000313" key="9">
    <source>
        <dbReference type="EMBL" id="CAI8585991.1"/>
    </source>
</evidence>
<evidence type="ECO:0000259" key="6">
    <source>
        <dbReference type="PROSITE" id="PS50090"/>
    </source>
</evidence>
<evidence type="ECO:0000256" key="4">
    <source>
        <dbReference type="ARBA" id="ARBA00023163"/>
    </source>
</evidence>
<dbReference type="SMART" id="SM00717">
    <property type="entry name" value="SANT"/>
    <property type="match status" value="1"/>
</dbReference>
<dbReference type="InterPro" id="IPR017930">
    <property type="entry name" value="Myb_dom"/>
</dbReference>
<dbReference type="Gene3D" id="1.10.10.60">
    <property type="entry name" value="Homeodomain-like"/>
    <property type="match status" value="1"/>
</dbReference>
<dbReference type="Proteomes" id="UP001157006">
    <property type="component" value="Chromosome 1L"/>
</dbReference>
<reference evidence="9 10" key="1">
    <citation type="submission" date="2023-01" db="EMBL/GenBank/DDBJ databases">
        <authorList>
            <person name="Kreplak J."/>
        </authorList>
    </citation>
    <scope>NUCLEOTIDE SEQUENCE [LARGE SCALE GENOMIC DNA]</scope>
</reference>
<dbReference type="GO" id="GO:0009751">
    <property type="term" value="P:response to salicylic acid"/>
    <property type="evidence" value="ECO:0007669"/>
    <property type="project" value="TreeGrafter"/>
</dbReference>
<proteinExistence type="predicted"/>
<dbReference type="Pfam" id="PF00249">
    <property type="entry name" value="Myb_DNA-binding"/>
    <property type="match status" value="1"/>
</dbReference>
<protein>
    <submittedName>
        <fullName evidence="9">Uncharacterized protein</fullName>
    </submittedName>
</protein>
<dbReference type="GO" id="GO:0005634">
    <property type="term" value="C:nucleus"/>
    <property type="evidence" value="ECO:0007669"/>
    <property type="project" value="UniProtKB-SubCell"/>
</dbReference>
<dbReference type="InterPro" id="IPR017884">
    <property type="entry name" value="SANT_dom"/>
</dbReference>
<evidence type="ECO:0000256" key="3">
    <source>
        <dbReference type="ARBA" id="ARBA00023125"/>
    </source>
</evidence>
<evidence type="ECO:0000259" key="8">
    <source>
        <dbReference type="PROSITE" id="PS51294"/>
    </source>
</evidence>
<dbReference type="AlphaFoldDB" id="A0AAV0YJI6"/>
<sequence length="151" mass="17780">MEMPSYLYLYSIQEDEVNLPPHIPPFNNVSANENKSLSPKKKPTKKIQHWNAKEHRLFLEGLERFGKGNWKKISKHVVSKSSTQVASHAQKYFIRIQQNNNLSNNKMERRSKVDNSPLFYGKFYPVEAFNFIQTQPFIDEFLKQPIPQVQE</sequence>
<comment type="subcellular location">
    <subcellularLocation>
        <location evidence="1">Nucleus</location>
    </subcellularLocation>
</comment>
<gene>
    <name evidence="9" type="ORF">VFH_I233080</name>
</gene>
<keyword evidence="2" id="KW-0805">Transcription regulation</keyword>
<keyword evidence="3" id="KW-0238">DNA-binding</keyword>
<name>A0AAV0YJI6_VICFA</name>
<dbReference type="InterPro" id="IPR009057">
    <property type="entry name" value="Homeodomain-like_sf"/>
</dbReference>
<keyword evidence="5" id="KW-0539">Nucleus</keyword>
<evidence type="ECO:0000313" key="10">
    <source>
        <dbReference type="Proteomes" id="UP001157006"/>
    </source>
</evidence>
<dbReference type="EMBL" id="OX451736">
    <property type="protein sequence ID" value="CAI8585991.1"/>
    <property type="molecule type" value="Genomic_DNA"/>
</dbReference>
<feature type="domain" description="Myb-like" evidence="6">
    <location>
        <begin position="42"/>
        <end position="93"/>
    </location>
</feature>
<feature type="domain" description="SANT" evidence="7">
    <location>
        <begin position="50"/>
        <end position="97"/>
    </location>
</feature>
<evidence type="ECO:0000256" key="1">
    <source>
        <dbReference type="ARBA" id="ARBA00004123"/>
    </source>
</evidence>
<organism evidence="9 10">
    <name type="scientific">Vicia faba</name>
    <name type="common">Broad bean</name>
    <name type="synonym">Faba vulgaris</name>
    <dbReference type="NCBI Taxonomy" id="3906"/>
    <lineage>
        <taxon>Eukaryota</taxon>
        <taxon>Viridiplantae</taxon>
        <taxon>Streptophyta</taxon>
        <taxon>Embryophyta</taxon>
        <taxon>Tracheophyta</taxon>
        <taxon>Spermatophyta</taxon>
        <taxon>Magnoliopsida</taxon>
        <taxon>eudicotyledons</taxon>
        <taxon>Gunneridae</taxon>
        <taxon>Pentapetalae</taxon>
        <taxon>rosids</taxon>
        <taxon>fabids</taxon>
        <taxon>Fabales</taxon>
        <taxon>Fabaceae</taxon>
        <taxon>Papilionoideae</taxon>
        <taxon>50 kb inversion clade</taxon>
        <taxon>NPAAA clade</taxon>
        <taxon>Hologalegina</taxon>
        <taxon>IRL clade</taxon>
        <taxon>Fabeae</taxon>
        <taxon>Vicia</taxon>
    </lineage>
</organism>
<feature type="domain" description="HTH myb-type" evidence="8">
    <location>
        <begin position="42"/>
        <end position="97"/>
    </location>
</feature>
<dbReference type="GO" id="GO:0006355">
    <property type="term" value="P:regulation of DNA-templated transcription"/>
    <property type="evidence" value="ECO:0007669"/>
    <property type="project" value="UniProtKB-ARBA"/>
</dbReference>
<evidence type="ECO:0000256" key="2">
    <source>
        <dbReference type="ARBA" id="ARBA00023015"/>
    </source>
</evidence>
<dbReference type="PROSITE" id="PS51294">
    <property type="entry name" value="HTH_MYB"/>
    <property type="match status" value="1"/>
</dbReference>
<dbReference type="InterPro" id="IPR001005">
    <property type="entry name" value="SANT/Myb"/>
</dbReference>
<dbReference type="GO" id="GO:0009739">
    <property type="term" value="P:response to gibberellin"/>
    <property type="evidence" value="ECO:0007669"/>
    <property type="project" value="TreeGrafter"/>
</dbReference>
<dbReference type="InterPro" id="IPR052245">
    <property type="entry name" value="Plant_Stress_Dev_TF"/>
</dbReference>
<evidence type="ECO:0000259" key="7">
    <source>
        <dbReference type="PROSITE" id="PS51293"/>
    </source>
</evidence>
<dbReference type="PROSITE" id="PS50090">
    <property type="entry name" value="MYB_LIKE"/>
    <property type="match status" value="1"/>
</dbReference>
<dbReference type="NCBIfam" id="TIGR01557">
    <property type="entry name" value="myb_SHAQKYF"/>
    <property type="match status" value="1"/>
</dbReference>
<evidence type="ECO:0000256" key="5">
    <source>
        <dbReference type="ARBA" id="ARBA00023242"/>
    </source>
</evidence>
<dbReference type="GO" id="GO:0003677">
    <property type="term" value="F:DNA binding"/>
    <property type="evidence" value="ECO:0007669"/>
    <property type="project" value="UniProtKB-KW"/>
</dbReference>
<dbReference type="PANTHER" id="PTHR44191">
    <property type="entry name" value="TRANSCRIPTION FACTOR KUA1"/>
    <property type="match status" value="1"/>
</dbReference>
<keyword evidence="10" id="KW-1185">Reference proteome</keyword>
<dbReference type="InterPro" id="IPR006447">
    <property type="entry name" value="Myb_dom_plants"/>
</dbReference>
<accession>A0AAV0YJI6</accession>